<keyword evidence="2" id="KW-0238">DNA-binding</keyword>
<keyword evidence="6" id="KW-1185">Reference proteome</keyword>
<keyword evidence="1" id="KW-0805">Transcription regulation</keyword>
<evidence type="ECO:0000256" key="3">
    <source>
        <dbReference type="ARBA" id="ARBA00023163"/>
    </source>
</evidence>
<dbReference type="SMART" id="SM00342">
    <property type="entry name" value="HTH_ARAC"/>
    <property type="match status" value="1"/>
</dbReference>
<dbReference type="InterPro" id="IPR009057">
    <property type="entry name" value="Homeodomain-like_sf"/>
</dbReference>
<dbReference type="Gene3D" id="1.10.10.60">
    <property type="entry name" value="Homeodomain-like"/>
    <property type="match status" value="2"/>
</dbReference>
<dbReference type="InterPro" id="IPR029062">
    <property type="entry name" value="Class_I_gatase-like"/>
</dbReference>
<sequence>MKDAPYKASIAILAYPDVQQAAVLGLADLFEVANRNSATHTGGQLDVRILSTEDLKNREIPFCDTIIFPPSLSQDRRYDDQDILDWVKAGHGQGATICSICAGAFWLGASGLLDGRPVTTHWLLEEDLQRQFPKAEVNSERILIDDHDIVSAGGLMAWVDLGLFVVTRYLGQHITSMTARHLLIDPSGREQKNYRSFRPVLNHGDPSILSVQHGLEKSYADEVSVEGLAGQAHMSSRTFLRRFKAATGLTPTIYLQHLRIEKARGLLERTRLPVGEVAWRVGYKDVSAFSRVFKEITGLKAGRYRERFSINS</sequence>
<dbReference type="InterPro" id="IPR018060">
    <property type="entry name" value="HTH_AraC"/>
</dbReference>
<dbReference type="PANTHER" id="PTHR43130">
    <property type="entry name" value="ARAC-FAMILY TRANSCRIPTIONAL REGULATOR"/>
    <property type="match status" value="1"/>
</dbReference>
<feature type="domain" description="HTH araC/xylS-type" evidence="4">
    <location>
        <begin position="209"/>
        <end position="307"/>
    </location>
</feature>
<dbReference type="Pfam" id="PF12833">
    <property type="entry name" value="HTH_18"/>
    <property type="match status" value="1"/>
</dbReference>
<accession>A0A917C1P5</accession>
<reference evidence="5" key="2">
    <citation type="submission" date="2020-09" db="EMBL/GenBank/DDBJ databases">
        <authorList>
            <person name="Sun Q."/>
            <person name="Zhou Y."/>
        </authorList>
    </citation>
    <scope>NUCLEOTIDE SEQUENCE</scope>
    <source>
        <strain evidence="5">CGMCC 1.15254</strain>
    </source>
</reference>
<dbReference type="Proteomes" id="UP000632498">
    <property type="component" value="Unassembled WGS sequence"/>
</dbReference>
<dbReference type="InterPro" id="IPR052158">
    <property type="entry name" value="INH-QAR"/>
</dbReference>
<dbReference type="GO" id="GO:0003700">
    <property type="term" value="F:DNA-binding transcription factor activity"/>
    <property type="evidence" value="ECO:0007669"/>
    <property type="project" value="InterPro"/>
</dbReference>
<protein>
    <submittedName>
        <fullName evidence="5">AraC family transcriptional regulator</fullName>
    </submittedName>
</protein>
<keyword evidence="3" id="KW-0804">Transcription</keyword>
<dbReference type="Gene3D" id="3.40.50.880">
    <property type="match status" value="1"/>
</dbReference>
<dbReference type="InterPro" id="IPR018062">
    <property type="entry name" value="HTH_AraC-typ_CS"/>
</dbReference>
<dbReference type="RefSeq" id="WP_188664561.1">
    <property type="nucleotide sequence ID" value="NZ_BMHV01000013.1"/>
</dbReference>
<comment type="caution">
    <text evidence="5">The sequence shown here is derived from an EMBL/GenBank/DDBJ whole genome shotgun (WGS) entry which is preliminary data.</text>
</comment>
<name>A0A917C1P5_9PROT</name>
<dbReference type="EMBL" id="BMHV01000013">
    <property type="protein sequence ID" value="GGF66395.1"/>
    <property type="molecule type" value="Genomic_DNA"/>
</dbReference>
<dbReference type="Pfam" id="PF01965">
    <property type="entry name" value="DJ-1_PfpI"/>
    <property type="match status" value="1"/>
</dbReference>
<evidence type="ECO:0000313" key="5">
    <source>
        <dbReference type="EMBL" id="GGF66395.1"/>
    </source>
</evidence>
<dbReference type="PROSITE" id="PS01124">
    <property type="entry name" value="HTH_ARAC_FAMILY_2"/>
    <property type="match status" value="1"/>
</dbReference>
<dbReference type="AlphaFoldDB" id="A0A917C1P5"/>
<reference evidence="5" key="1">
    <citation type="journal article" date="2014" name="Int. J. Syst. Evol. Microbiol.">
        <title>Complete genome sequence of Corynebacterium casei LMG S-19264T (=DSM 44701T), isolated from a smear-ripened cheese.</title>
        <authorList>
            <consortium name="US DOE Joint Genome Institute (JGI-PGF)"/>
            <person name="Walter F."/>
            <person name="Albersmeier A."/>
            <person name="Kalinowski J."/>
            <person name="Ruckert C."/>
        </authorList>
    </citation>
    <scope>NUCLEOTIDE SEQUENCE</scope>
    <source>
        <strain evidence="5">CGMCC 1.15254</strain>
    </source>
</reference>
<evidence type="ECO:0000256" key="1">
    <source>
        <dbReference type="ARBA" id="ARBA00023015"/>
    </source>
</evidence>
<dbReference type="InterPro" id="IPR002818">
    <property type="entry name" value="DJ-1/PfpI"/>
</dbReference>
<dbReference type="PROSITE" id="PS00041">
    <property type="entry name" value="HTH_ARAC_FAMILY_1"/>
    <property type="match status" value="1"/>
</dbReference>
<dbReference type="SUPFAM" id="SSF52317">
    <property type="entry name" value="Class I glutamine amidotransferase-like"/>
    <property type="match status" value="1"/>
</dbReference>
<organism evidence="5 6">
    <name type="scientific">Terasakiella brassicae</name>
    <dbReference type="NCBI Taxonomy" id="1634917"/>
    <lineage>
        <taxon>Bacteria</taxon>
        <taxon>Pseudomonadati</taxon>
        <taxon>Pseudomonadota</taxon>
        <taxon>Alphaproteobacteria</taxon>
        <taxon>Rhodospirillales</taxon>
        <taxon>Terasakiellaceae</taxon>
        <taxon>Terasakiella</taxon>
    </lineage>
</organism>
<evidence type="ECO:0000313" key="6">
    <source>
        <dbReference type="Proteomes" id="UP000632498"/>
    </source>
</evidence>
<dbReference type="GO" id="GO:0043565">
    <property type="term" value="F:sequence-specific DNA binding"/>
    <property type="evidence" value="ECO:0007669"/>
    <property type="project" value="InterPro"/>
</dbReference>
<evidence type="ECO:0000259" key="4">
    <source>
        <dbReference type="PROSITE" id="PS01124"/>
    </source>
</evidence>
<dbReference type="PANTHER" id="PTHR43130:SF3">
    <property type="entry name" value="HTH-TYPE TRANSCRIPTIONAL REGULATOR RV1931C"/>
    <property type="match status" value="1"/>
</dbReference>
<evidence type="ECO:0000256" key="2">
    <source>
        <dbReference type="ARBA" id="ARBA00023125"/>
    </source>
</evidence>
<gene>
    <name evidence="5" type="ORF">GCM10011332_20610</name>
</gene>
<dbReference type="SUPFAM" id="SSF46689">
    <property type="entry name" value="Homeodomain-like"/>
    <property type="match status" value="2"/>
</dbReference>
<proteinExistence type="predicted"/>